<dbReference type="RefSeq" id="WP_111351631.1">
    <property type="nucleotide sequence ID" value="NZ_QHHQ01000008.1"/>
</dbReference>
<dbReference type="GO" id="GO:0004497">
    <property type="term" value="F:monooxygenase activity"/>
    <property type="evidence" value="ECO:0007669"/>
    <property type="project" value="UniProtKB-KW"/>
</dbReference>
<dbReference type="InterPro" id="IPR002397">
    <property type="entry name" value="Cyt_P450_B"/>
</dbReference>
<dbReference type="GO" id="GO:0005506">
    <property type="term" value="F:iron ion binding"/>
    <property type="evidence" value="ECO:0007669"/>
    <property type="project" value="InterPro"/>
</dbReference>
<evidence type="ECO:0000313" key="6">
    <source>
        <dbReference type="Proteomes" id="UP000249590"/>
    </source>
</evidence>
<evidence type="ECO:0000256" key="3">
    <source>
        <dbReference type="RuleBase" id="RU000461"/>
    </source>
</evidence>
<evidence type="ECO:0000256" key="4">
    <source>
        <dbReference type="SAM" id="MobiDB-lite"/>
    </source>
</evidence>
<sequence length="433" mass="47380">MDVFKKNSNPNTSEDGAPIRSFIGPESGPGANGAEAGRAPPVIDMRSFLDDPHGAFAALRETHPVVQVGVMQYFVLRAREVLDLFTDGRTRQITGGDYIRFNAIPEGFTAQFIEDVMLFNEGEEHRAKRGLFARTFTYALMRSKRPDVAVVADRIVAALPRGETFDFVDRMAARVPAEMIATILGLPVQDAQYFAPRVYALSKALTPIYPHACHNEIEAATAELYAYVAGQLRSRQRVARSDVLTSLVDAWSADPVIGFSSLVNQVIGVILAGSDTTRAAFAMLVALLLEHPEQWDAVKRDPDLIPGAIAEGMRFEPSVGSISRTAVVPMEIAGMTVPAGAMLRLSTMSAMRDPGLYSEPDRFDIRRDDHPRLHAVFGMGPHRCLGEMLARIEMEESLAALIRGAPDLAMEARPQMTGLGGIRQITPMPVRIH</sequence>
<dbReference type="Proteomes" id="UP000249590">
    <property type="component" value="Unassembled WGS sequence"/>
</dbReference>
<dbReference type="EMBL" id="QHHQ01000008">
    <property type="protein sequence ID" value="RAH97785.1"/>
    <property type="molecule type" value="Genomic_DNA"/>
</dbReference>
<dbReference type="OrthoDB" id="9801155at2"/>
<dbReference type="PROSITE" id="PS00086">
    <property type="entry name" value="CYTOCHROME_P450"/>
    <property type="match status" value="1"/>
</dbReference>
<dbReference type="PANTHER" id="PTHR46696:SF1">
    <property type="entry name" value="CYTOCHROME P450 YJIB-RELATED"/>
    <property type="match status" value="1"/>
</dbReference>
<gene>
    <name evidence="5" type="ORF">DLJ53_28515</name>
</gene>
<comment type="caution">
    <text evidence="5">The sequence shown here is derived from an EMBL/GenBank/DDBJ whole genome shotgun (WGS) entry which is preliminary data.</text>
</comment>
<keyword evidence="3" id="KW-0503">Monooxygenase</keyword>
<evidence type="ECO:0000313" key="5">
    <source>
        <dbReference type="EMBL" id="RAH97785.1"/>
    </source>
</evidence>
<reference evidence="5 6" key="1">
    <citation type="submission" date="2018-05" db="EMBL/GenBank/DDBJ databases">
        <title>Acuticoccus sediminis sp. nov., isolated from deep-sea sediment of Indian Ocean.</title>
        <authorList>
            <person name="Liu X."/>
            <person name="Lai Q."/>
            <person name="Du Y."/>
            <person name="Sun F."/>
            <person name="Zhang X."/>
            <person name="Wang S."/>
            <person name="Shao Z."/>
        </authorList>
    </citation>
    <scope>NUCLEOTIDE SEQUENCE [LARGE SCALE GENOMIC DNA]</scope>
    <source>
        <strain evidence="5 6">PTG4-2</strain>
    </source>
</reference>
<dbReference type="PANTHER" id="PTHR46696">
    <property type="entry name" value="P450, PUTATIVE (EUROFUNG)-RELATED"/>
    <property type="match status" value="1"/>
</dbReference>
<dbReference type="GO" id="GO:0016705">
    <property type="term" value="F:oxidoreductase activity, acting on paired donors, with incorporation or reduction of molecular oxygen"/>
    <property type="evidence" value="ECO:0007669"/>
    <property type="project" value="InterPro"/>
</dbReference>
<dbReference type="PRINTS" id="PR00385">
    <property type="entry name" value="P450"/>
</dbReference>
<name>A0A8B2NMS1_9HYPH</name>
<feature type="compositionally biased region" description="Polar residues" evidence="4">
    <location>
        <begin position="1"/>
        <end position="14"/>
    </location>
</feature>
<proteinExistence type="inferred from homology"/>
<dbReference type="InterPro" id="IPR017972">
    <property type="entry name" value="Cyt_P450_CS"/>
</dbReference>
<organism evidence="5 6">
    <name type="scientific">Acuticoccus sediminis</name>
    <dbReference type="NCBI Taxonomy" id="2184697"/>
    <lineage>
        <taxon>Bacteria</taxon>
        <taxon>Pseudomonadati</taxon>
        <taxon>Pseudomonadota</taxon>
        <taxon>Alphaproteobacteria</taxon>
        <taxon>Hyphomicrobiales</taxon>
        <taxon>Amorphaceae</taxon>
        <taxon>Acuticoccus</taxon>
    </lineage>
</organism>
<dbReference type="Pfam" id="PF00067">
    <property type="entry name" value="p450"/>
    <property type="match status" value="1"/>
</dbReference>
<dbReference type="InterPro" id="IPR001128">
    <property type="entry name" value="Cyt_P450"/>
</dbReference>
<keyword evidence="6" id="KW-1185">Reference proteome</keyword>
<dbReference type="SUPFAM" id="SSF48264">
    <property type="entry name" value="Cytochrome P450"/>
    <property type="match status" value="1"/>
</dbReference>
<evidence type="ECO:0000256" key="2">
    <source>
        <dbReference type="ARBA" id="ARBA00010617"/>
    </source>
</evidence>
<comment type="cofactor">
    <cofactor evidence="1">
        <name>heme</name>
        <dbReference type="ChEBI" id="CHEBI:30413"/>
    </cofactor>
</comment>
<dbReference type="Gene3D" id="1.10.630.10">
    <property type="entry name" value="Cytochrome P450"/>
    <property type="match status" value="1"/>
</dbReference>
<feature type="region of interest" description="Disordered" evidence="4">
    <location>
        <begin position="1"/>
        <end position="37"/>
    </location>
</feature>
<dbReference type="GO" id="GO:0020037">
    <property type="term" value="F:heme binding"/>
    <property type="evidence" value="ECO:0007669"/>
    <property type="project" value="InterPro"/>
</dbReference>
<keyword evidence="3" id="KW-0479">Metal-binding</keyword>
<dbReference type="InterPro" id="IPR036396">
    <property type="entry name" value="Cyt_P450_sf"/>
</dbReference>
<dbReference type="AlphaFoldDB" id="A0A8B2NMS1"/>
<keyword evidence="3" id="KW-0560">Oxidoreductase</keyword>
<comment type="similarity">
    <text evidence="2 3">Belongs to the cytochrome P450 family.</text>
</comment>
<keyword evidence="3" id="KW-0349">Heme</keyword>
<accession>A0A8B2NMS1</accession>
<protein>
    <submittedName>
        <fullName evidence="5">Cytochrome P450</fullName>
    </submittedName>
</protein>
<keyword evidence="3" id="KW-0408">Iron</keyword>
<evidence type="ECO:0000256" key="1">
    <source>
        <dbReference type="ARBA" id="ARBA00001971"/>
    </source>
</evidence>
<dbReference type="PRINTS" id="PR00359">
    <property type="entry name" value="BP450"/>
</dbReference>